<dbReference type="InterPro" id="IPR029065">
    <property type="entry name" value="Enolase_C-like"/>
</dbReference>
<dbReference type="SUPFAM" id="SSF51604">
    <property type="entry name" value="Enolase C-terminal domain-like"/>
    <property type="match status" value="1"/>
</dbReference>
<dbReference type="Gene3D" id="3.30.390.10">
    <property type="entry name" value="Enolase-like, N-terminal domain"/>
    <property type="match status" value="1"/>
</dbReference>
<organism evidence="7 8">
    <name type="scientific">Oerskovia gallyi</name>
    <dbReference type="NCBI Taxonomy" id="2762226"/>
    <lineage>
        <taxon>Bacteria</taxon>
        <taxon>Bacillati</taxon>
        <taxon>Actinomycetota</taxon>
        <taxon>Actinomycetes</taxon>
        <taxon>Micrococcales</taxon>
        <taxon>Cellulomonadaceae</taxon>
        <taxon>Oerskovia</taxon>
    </lineage>
</organism>
<evidence type="ECO:0000256" key="3">
    <source>
        <dbReference type="ARBA" id="ARBA00022842"/>
    </source>
</evidence>
<evidence type="ECO:0000313" key="7">
    <source>
        <dbReference type="EMBL" id="MBD8000154.1"/>
    </source>
</evidence>
<dbReference type="Pfam" id="PF02746">
    <property type="entry name" value="MR_MLE_N"/>
    <property type="match status" value="1"/>
</dbReference>
<dbReference type="PANTHER" id="PTHR13794:SF58">
    <property type="entry name" value="MITOCHONDRIAL ENOLASE SUPERFAMILY MEMBER 1"/>
    <property type="match status" value="1"/>
</dbReference>
<feature type="domain" description="Enolase C-terminal" evidence="6">
    <location>
        <begin position="222"/>
        <end position="398"/>
    </location>
</feature>
<reference evidence="7 8" key="1">
    <citation type="submission" date="2020-08" db="EMBL/GenBank/DDBJ databases">
        <title>A Genomic Blueprint of the Chicken Gut Microbiome.</title>
        <authorList>
            <person name="Gilroy R."/>
            <person name="Ravi A."/>
            <person name="Getino M."/>
            <person name="Pursley I."/>
            <person name="Horton D.L."/>
            <person name="Alikhan N.-F."/>
            <person name="Baker D."/>
            <person name="Gharbi K."/>
            <person name="Hall N."/>
            <person name="Watson M."/>
            <person name="Adriaenssens E.M."/>
            <person name="Foster-Nyarko E."/>
            <person name="Jarju S."/>
            <person name="Secka A."/>
            <person name="Antonio M."/>
            <person name="Oren A."/>
            <person name="Chaudhuri R."/>
            <person name="La Ragione R.M."/>
            <person name="Hildebrand F."/>
            <person name="Pallen M.J."/>
        </authorList>
    </citation>
    <scope>NUCLEOTIDE SEQUENCE [LARGE SCALE GENOMIC DNA]</scope>
    <source>
        <strain evidence="7 8">Sa2CUA8</strain>
    </source>
</reference>
<dbReference type="SUPFAM" id="SSF54826">
    <property type="entry name" value="Enolase N-terminal domain-like"/>
    <property type="match status" value="1"/>
</dbReference>
<dbReference type="Pfam" id="PF13378">
    <property type="entry name" value="MR_MLE_C"/>
    <property type="match status" value="1"/>
</dbReference>
<dbReference type="Gene3D" id="3.20.20.120">
    <property type="entry name" value="Enolase-like C-terminal domain"/>
    <property type="match status" value="1"/>
</dbReference>
<dbReference type="EMBL" id="JACSQE010000014">
    <property type="protein sequence ID" value="MBD8000154.1"/>
    <property type="molecule type" value="Genomic_DNA"/>
</dbReference>
<feature type="domain" description="Mandelate racemase/muconate lactonizing enzyme N-terminal" evidence="5">
    <location>
        <begin position="16"/>
        <end position="143"/>
    </location>
</feature>
<evidence type="ECO:0008006" key="9">
    <source>
        <dbReference type="Google" id="ProtNLM"/>
    </source>
</evidence>
<evidence type="ECO:0000259" key="5">
    <source>
        <dbReference type="Pfam" id="PF02746"/>
    </source>
</evidence>
<evidence type="ECO:0000256" key="2">
    <source>
        <dbReference type="ARBA" id="ARBA00022723"/>
    </source>
</evidence>
<dbReference type="InterPro" id="IPR036849">
    <property type="entry name" value="Enolase-like_C_sf"/>
</dbReference>
<feature type="region of interest" description="Disordered" evidence="4">
    <location>
        <begin position="405"/>
        <end position="441"/>
    </location>
</feature>
<dbReference type="Proteomes" id="UP000633601">
    <property type="component" value="Unassembled WGS sequence"/>
</dbReference>
<evidence type="ECO:0000313" key="8">
    <source>
        <dbReference type="Proteomes" id="UP000633601"/>
    </source>
</evidence>
<dbReference type="InterPro" id="IPR029017">
    <property type="entry name" value="Enolase-like_N"/>
</dbReference>
<comment type="cofactor">
    <cofactor evidence="1">
        <name>Mg(2+)</name>
        <dbReference type="ChEBI" id="CHEBI:18420"/>
    </cofactor>
</comment>
<evidence type="ECO:0000256" key="4">
    <source>
        <dbReference type="SAM" id="MobiDB-lite"/>
    </source>
</evidence>
<keyword evidence="2" id="KW-0479">Metal-binding</keyword>
<accession>A0ABR8V5T2</accession>
<comment type="caution">
    <text evidence="7">The sequence shown here is derived from an EMBL/GenBank/DDBJ whole genome shotgun (WGS) entry which is preliminary data.</text>
</comment>
<dbReference type="RefSeq" id="WP_191791864.1">
    <property type="nucleotide sequence ID" value="NZ_JACSQE010000014.1"/>
</dbReference>
<protein>
    <recommendedName>
        <fullName evidence="9">Mandelate racemase/muconate lactonizing enzyme C-terminal domain-containing protein</fullName>
    </recommendedName>
</protein>
<evidence type="ECO:0000259" key="6">
    <source>
        <dbReference type="Pfam" id="PF13378"/>
    </source>
</evidence>
<keyword evidence="3" id="KW-0460">Magnesium</keyword>
<keyword evidence="8" id="KW-1185">Reference proteome</keyword>
<name>A0ABR8V5T2_9CELL</name>
<dbReference type="InterPro" id="IPR013341">
    <property type="entry name" value="Mandelate_racemase_N_dom"/>
</dbReference>
<feature type="compositionally biased region" description="Basic and acidic residues" evidence="4">
    <location>
        <begin position="430"/>
        <end position="441"/>
    </location>
</feature>
<gene>
    <name evidence="7" type="ORF">H9640_16500</name>
</gene>
<evidence type="ECO:0000256" key="1">
    <source>
        <dbReference type="ARBA" id="ARBA00001946"/>
    </source>
</evidence>
<dbReference type="PANTHER" id="PTHR13794">
    <property type="entry name" value="ENOLASE SUPERFAMILY, MANDELATE RACEMASE"/>
    <property type="match status" value="1"/>
</dbReference>
<sequence length="441" mass="45902">MTSRATSPGGLARITEVRTSTTVVALPQPLQLGAMTVTRREYVGVQVRAVLPDGTEVTGVSYALTREAPMAEIVERLVAPHVVGRDLPVDDPAAGVRAAWDAALRGSAIVGRVGLVRRAIGLVDVALWDVAGKVAGVPVWRLLESGPVAPSARPAILVAAYPTPGRTARAVADEVLDRARAGWPLLKISRSPDRDLMRDLLAILRAELPGVTGRETEAGRSGVVVDVGFGWRDADEALADLDAWGIGAPAGAGAPALAWLEDPVLPEDADGAARIREVTGLPLAIGDEVTDPEVFARLAALGALDVARVDVVGIGGLTAADPLVRSWQDAGLVTSSHVYPEVSVHLGGAQGIGVETFERSPQGNPYDPAPLLVEGGPEFSAGTALPPEVPGLGFTLSPTYFTFEPDPSLPSMRLASETGPGTTPTACPTDDNRMLGDQEDR</sequence>
<dbReference type="InterPro" id="IPR046945">
    <property type="entry name" value="RHMD-like"/>
</dbReference>
<proteinExistence type="predicted"/>